<accession>A0ACC6V2A1</accession>
<reference evidence="1" key="1">
    <citation type="submission" date="2024-07" db="EMBL/GenBank/DDBJ databases">
        <title>Metagenome and Metagenome-Assembled Genomes of Archaea from a hot spring from the geothermal field of Los Azufres, Mexico.</title>
        <authorList>
            <person name="Marin-Paredes R."/>
            <person name="Martinez-Romero E."/>
            <person name="Servin-Garciduenas L.E."/>
        </authorList>
    </citation>
    <scope>NUCLEOTIDE SEQUENCE</scope>
</reference>
<dbReference type="Proteomes" id="UP000033636">
    <property type="component" value="Unassembled WGS sequence"/>
</dbReference>
<proteinExistence type="predicted"/>
<gene>
    <name evidence="1" type="ORF">TU35_007550</name>
</gene>
<protein>
    <submittedName>
        <fullName evidence="1">PaREP1 family protein</fullName>
    </submittedName>
</protein>
<organism evidence="1 2">
    <name type="scientific">Thermoproteus sp. AZ2</name>
    <dbReference type="NCBI Taxonomy" id="1609232"/>
    <lineage>
        <taxon>Archaea</taxon>
        <taxon>Thermoproteota</taxon>
        <taxon>Thermoprotei</taxon>
        <taxon>Thermoproteales</taxon>
        <taxon>Thermoproteaceae</taxon>
        <taxon>Thermoproteus</taxon>
    </lineage>
</organism>
<evidence type="ECO:0000313" key="1">
    <source>
        <dbReference type="EMBL" id="MFB6491076.1"/>
    </source>
</evidence>
<sequence length="161" mass="18102">MERPWLDLDGYIKVRLLEAKYEAELAAKFLEQGLVRNAAGKAYQAWKAVLGALAARSRDRLEGLYPGIRRIGERAVPRVDWIIAIMPSSKMREAAQALRESYGHEVMYYALLALDLHGYQYNGPDREGVFSRFPSDEQAAKDVEELLKGVAKFREVAGGSL</sequence>
<dbReference type="EMBL" id="JZWT02000020">
    <property type="protein sequence ID" value="MFB6491076.1"/>
    <property type="molecule type" value="Genomic_DNA"/>
</dbReference>
<name>A0ACC6V2A1_9CREN</name>
<evidence type="ECO:0000313" key="2">
    <source>
        <dbReference type="Proteomes" id="UP000033636"/>
    </source>
</evidence>
<comment type="caution">
    <text evidence="1">The sequence shown here is derived from an EMBL/GenBank/DDBJ whole genome shotgun (WGS) entry which is preliminary data.</text>
</comment>